<dbReference type="InterPro" id="IPR001765">
    <property type="entry name" value="Carbonic_anhydrase"/>
</dbReference>
<proteinExistence type="inferred from homology"/>
<evidence type="ECO:0000256" key="2">
    <source>
        <dbReference type="ARBA" id="ARBA00024993"/>
    </source>
</evidence>
<protein>
    <submittedName>
        <fullName evidence="4">Carbonic anhydrase</fullName>
    </submittedName>
</protein>
<feature type="binding site" evidence="3">
    <location>
        <position position="59"/>
    </location>
    <ligand>
        <name>Zn(2+)</name>
        <dbReference type="ChEBI" id="CHEBI:29105"/>
    </ligand>
</feature>
<name>A0A0K8PC53_STRAJ</name>
<dbReference type="EMBL" id="DF968187">
    <property type="protein sequence ID" value="GAP45445.1"/>
    <property type="molecule type" value="Genomic_DNA"/>
</dbReference>
<keyword evidence="3" id="KW-0862">Zinc</keyword>
<evidence type="ECO:0000256" key="1">
    <source>
        <dbReference type="ARBA" id="ARBA00006217"/>
    </source>
</evidence>
<dbReference type="SUPFAM" id="SSF53056">
    <property type="entry name" value="beta-carbonic anhydrase, cab"/>
    <property type="match status" value="1"/>
</dbReference>
<dbReference type="InterPro" id="IPR036874">
    <property type="entry name" value="Carbonic_anhydrase_sf"/>
</dbReference>
<dbReference type="Pfam" id="PF00484">
    <property type="entry name" value="Pro_CA"/>
    <property type="match status" value="1"/>
</dbReference>
<dbReference type="PATRIC" id="fig|146537.3.peg.187"/>
<dbReference type="Gene3D" id="3.40.1050.10">
    <property type="entry name" value="Carbonic anhydrase"/>
    <property type="match status" value="1"/>
</dbReference>
<reference evidence="4" key="1">
    <citation type="journal article" date="2015" name="Genome Announc.">
        <title>Draft Genome Sequence of Thiostrepton-Producing Streptomyces azureus ATCC 14921.</title>
        <authorList>
            <person name="Sakihara K."/>
            <person name="Maeda J."/>
            <person name="Tashiro K."/>
            <person name="Fujino Y."/>
            <person name="Kuhara S."/>
            <person name="Ohshima T."/>
            <person name="Ogata S."/>
            <person name="Doi K."/>
        </authorList>
    </citation>
    <scope>NUCLEOTIDE SEQUENCE [LARGE SCALE GENOMIC DNA]</scope>
    <source>
        <strain evidence="4">ATCC14921</strain>
    </source>
</reference>
<dbReference type="GO" id="GO:0004089">
    <property type="term" value="F:carbonate dehydratase activity"/>
    <property type="evidence" value="ECO:0007669"/>
    <property type="project" value="InterPro"/>
</dbReference>
<evidence type="ECO:0000313" key="5">
    <source>
        <dbReference type="Proteomes" id="UP000053859"/>
    </source>
</evidence>
<keyword evidence="3" id="KW-0479">Metal-binding</keyword>
<comment type="cofactor">
    <cofactor evidence="3">
        <name>Zn(2+)</name>
        <dbReference type="ChEBI" id="CHEBI:29105"/>
    </cofactor>
    <text evidence="3">Binds 1 zinc ion per subunit.</text>
</comment>
<accession>A0A0K8PC53</accession>
<keyword evidence="5" id="KW-1185">Reference proteome</keyword>
<evidence type="ECO:0000256" key="3">
    <source>
        <dbReference type="PIRSR" id="PIRSR601765-1"/>
    </source>
</evidence>
<dbReference type="AlphaFoldDB" id="A0A0K8PC53"/>
<organism evidence="4 5">
    <name type="scientific">Streptomyces azureus</name>
    <dbReference type="NCBI Taxonomy" id="146537"/>
    <lineage>
        <taxon>Bacteria</taxon>
        <taxon>Bacillati</taxon>
        <taxon>Actinomycetota</taxon>
        <taxon>Actinomycetes</taxon>
        <taxon>Kitasatosporales</taxon>
        <taxon>Streptomycetaceae</taxon>
        <taxon>Streptomyces</taxon>
    </lineage>
</organism>
<gene>
    <name evidence="4" type="ORF">SAZU_0174</name>
</gene>
<sequence length="98" mass="10848">MQPRIDNARLFGQRPKEFTRLVGGHTLPPYATATFAGEKATIEYAAQELGVKNVVVRGHSHRGPDGAVVRRNDLAAEPAVCDRLLREHHAESGTFEMR</sequence>
<dbReference type="Proteomes" id="UP000053859">
    <property type="component" value="Unassembled WGS sequence"/>
</dbReference>
<comment type="function">
    <text evidence="2">Catalyzes the reversible hydration of carbon dioxide to form bicarbonate.</text>
</comment>
<comment type="similarity">
    <text evidence="1">Belongs to the beta-class carbonic anhydrase family.</text>
</comment>
<dbReference type="OrthoDB" id="9771198at2"/>
<dbReference type="GO" id="GO:0008270">
    <property type="term" value="F:zinc ion binding"/>
    <property type="evidence" value="ECO:0007669"/>
    <property type="project" value="InterPro"/>
</dbReference>
<dbReference type="RefSeq" id="WP_059413963.1">
    <property type="nucleotide sequence ID" value="NZ_DF968187.1"/>
</dbReference>
<evidence type="ECO:0000313" key="4">
    <source>
        <dbReference type="EMBL" id="GAP45445.1"/>
    </source>
</evidence>